<feature type="domain" description="ABM" evidence="1">
    <location>
        <begin position="48"/>
        <end position="108"/>
    </location>
</feature>
<reference evidence="2" key="1">
    <citation type="journal article" date="2020" name="Stud. Mycol.">
        <title>101 Dothideomycetes genomes: a test case for predicting lifestyles and emergence of pathogens.</title>
        <authorList>
            <person name="Haridas S."/>
            <person name="Albert R."/>
            <person name="Binder M."/>
            <person name="Bloem J."/>
            <person name="Labutti K."/>
            <person name="Salamov A."/>
            <person name="Andreopoulos B."/>
            <person name="Baker S."/>
            <person name="Barry K."/>
            <person name="Bills G."/>
            <person name="Bluhm B."/>
            <person name="Cannon C."/>
            <person name="Castanera R."/>
            <person name="Culley D."/>
            <person name="Daum C."/>
            <person name="Ezra D."/>
            <person name="Gonzalez J."/>
            <person name="Henrissat B."/>
            <person name="Kuo A."/>
            <person name="Liang C."/>
            <person name="Lipzen A."/>
            <person name="Lutzoni F."/>
            <person name="Magnuson J."/>
            <person name="Mondo S."/>
            <person name="Nolan M."/>
            <person name="Ohm R."/>
            <person name="Pangilinan J."/>
            <person name="Park H.-J."/>
            <person name="Ramirez L."/>
            <person name="Alfaro M."/>
            <person name="Sun H."/>
            <person name="Tritt A."/>
            <person name="Yoshinaga Y."/>
            <person name="Zwiers L.-H."/>
            <person name="Turgeon B."/>
            <person name="Goodwin S."/>
            <person name="Spatafora J."/>
            <person name="Crous P."/>
            <person name="Grigoriev I."/>
        </authorList>
    </citation>
    <scope>NUCLEOTIDE SEQUENCE</scope>
    <source>
        <strain evidence="2">ATCC 36951</strain>
    </source>
</reference>
<dbReference type="EMBL" id="ML993622">
    <property type="protein sequence ID" value="KAF2161030.1"/>
    <property type="molecule type" value="Genomic_DNA"/>
</dbReference>
<protein>
    <recommendedName>
        <fullName evidence="1">ABM domain-containing protein</fullName>
    </recommendedName>
</protein>
<evidence type="ECO:0000259" key="1">
    <source>
        <dbReference type="Pfam" id="PF03992"/>
    </source>
</evidence>
<dbReference type="OrthoDB" id="10011777at2759"/>
<accession>A0A6A6C4C2</accession>
<gene>
    <name evidence="2" type="ORF">M409DRAFT_28637</name>
</gene>
<dbReference type="RefSeq" id="XP_033661919.1">
    <property type="nucleotide sequence ID" value="XM_033809123.1"/>
</dbReference>
<keyword evidence="3" id="KW-1185">Reference proteome</keyword>
<dbReference type="InterPro" id="IPR011008">
    <property type="entry name" value="Dimeric_a/b-barrel"/>
</dbReference>
<dbReference type="Gene3D" id="3.30.70.100">
    <property type="match status" value="1"/>
</dbReference>
<proteinExistence type="predicted"/>
<dbReference type="Pfam" id="PF03992">
    <property type="entry name" value="ABM"/>
    <property type="match status" value="1"/>
</dbReference>
<organism evidence="2 3">
    <name type="scientific">Zasmidium cellare ATCC 36951</name>
    <dbReference type="NCBI Taxonomy" id="1080233"/>
    <lineage>
        <taxon>Eukaryota</taxon>
        <taxon>Fungi</taxon>
        <taxon>Dikarya</taxon>
        <taxon>Ascomycota</taxon>
        <taxon>Pezizomycotina</taxon>
        <taxon>Dothideomycetes</taxon>
        <taxon>Dothideomycetidae</taxon>
        <taxon>Mycosphaerellales</taxon>
        <taxon>Mycosphaerellaceae</taxon>
        <taxon>Zasmidium</taxon>
    </lineage>
</organism>
<dbReference type="AlphaFoldDB" id="A0A6A6C4C2"/>
<dbReference type="Proteomes" id="UP000799537">
    <property type="component" value="Unassembled WGS sequence"/>
</dbReference>
<dbReference type="SUPFAM" id="SSF54909">
    <property type="entry name" value="Dimeric alpha+beta barrel"/>
    <property type="match status" value="1"/>
</dbReference>
<dbReference type="GeneID" id="54562395"/>
<dbReference type="InterPro" id="IPR007138">
    <property type="entry name" value="ABM_dom"/>
</dbReference>
<evidence type="ECO:0000313" key="2">
    <source>
        <dbReference type="EMBL" id="KAF2161030.1"/>
    </source>
</evidence>
<evidence type="ECO:0000313" key="3">
    <source>
        <dbReference type="Proteomes" id="UP000799537"/>
    </source>
</evidence>
<name>A0A6A6C4C2_ZASCE</name>
<sequence length="135" mass="15245">MSKNETQDPNQIALVAIIKPAEGKGARVNNVSYQPKTSQVYQLNRKPQFEELTNDYAAKVYDLEPGTLQFQLHKEEDGAGGRYCLFERYKSVTDLQTHRNHPLHAEIFKTFEKEGILGEAPTVLVGRAVGGHFDR</sequence>